<dbReference type="AlphaFoldDB" id="A0A8S9QCP4"/>
<evidence type="ECO:0000313" key="2">
    <source>
        <dbReference type="EMBL" id="KAF3535944.1"/>
    </source>
</evidence>
<dbReference type="EMBL" id="QGKX02001290">
    <property type="protein sequence ID" value="KAF3535944.1"/>
    <property type="molecule type" value="Genomic_DNA"/>
</dbReference>
<evidence type="ECO:0000313" key="3">
    <source>
        <dbReference type="Proteomes" id="UP000712600"/>
    </source>
</evidence>
<dbReference type="Proteomes" id="UP000712600">
    <property type="component" value="Unassembled WGS sequence"/>
</dbReference>
<accession>A0A8S9QCP4</accession>
<proteinExistence type="predicted"/>
<protein>
    <submittedName>
        <fullName evidence="2">Uncharacterized protein</fullName>
    </submittedName>
</protein>
<dbReference type="PANTHER" id="PTHR31099:SF28">
    <property type="entry name" value="F5J5.12"/>
    <property type="match status" value="1"/>
</dbReference>
<feature type="region of interest" description="Disordered" evidence="1">
    <location>
        <begin position="265"/>
        <end position="287"/>
    </location>
</feature>
<organism evidence="2 3">
    <name type="scientific">Brassica cretica</name>
    <name type="common">Mustard</name>
    <dbReference type="NCBI Taxonomy" id="69181"/>
    <lineage>
        <taxon>Eukaryota</taxon>
        <taxon>Viridiplantae</taxon>
        <taxon>Streptophyta</taxon>
        <taxon>Embryophyta</taxon>
        <taxon>Tracheophyta</taxon>
        <taxon>Spermatophyta</taxon>
        <taxon>Magnoliopsida</taxon>
        <taxon>eudicotyledons</taxon>
        <taxon>Gunneridae</taxon>
        <taxon>Pentapetalae</taxon>
        <taxon>rosids</taxon>
        <taxon>malvids</taxon>
        <taxon>Brassicales</taxon>
        <taxon>Brassicaceae</taxon>
        <taxon>Brassiceae</taxon>
        <taxon>Brassica</taxon>
    </lineage>
</organism>
<dbReference type="PANTHER" id="PTHR31099">
    <property type="entry name" value="OS06G0165300 PROTEIN"/>
    <property type="match status" value="1"/>
</dbReference>
<feature type="compositionally biased region" description="Basic residues" evidence="1">
    <location>
        <begin position="265"/>
        <end position="274"/>
    </location>
</feature>
<gene>
    <name evidence="2" type="ORF">F2Q69_00022749</name>
</gene>
<reference evidence="2" key="1">
    <citation type="submission" date="2019-12" db="EMBL/GenBank/DDBJ databases">
        <title>Genome sequencing and annotation of Brassica cretica.</title>
        <authorList>
            <person name="Studholme D.J."/>
            <person name="Sarris P."/>
        </authorList>
    </citation>
    <scope>NUCLEOTIDE SEQUENCE</scope>
    <source>
        <strain evidence="2">PFS-109/04</strain>
        <tissue evidence="2">Leaf</tissue>
    </source>
</reference>
<comment type="caution">
    <text evidence="2">The sequence shown here is derived from an EMBL/GenBank/DDBJ whole genome shotgun (WGS) entry which is preliminary data.</text>
</comment>
<evidence type="ECO:0000256" key="1">
    <source>
        <dbReference type="SAM" id="MobiDB-lite"/>
    </source>
</evidence>
<sequence length="449" mass="50968">MSSRRKSSTNSHHGRPFPMVPACSMSMLCQRWNSRQARSIVPSPFKANPVAGCPSRSCPNGLAAIRHFCKVPELVEFRLPEAGEVALSPPEGYFTCYEAYLMQCHLRFPIPELIVQLLNHLNLSISQVNPFGLQHIVGILVLSYELGVTLDDDYLEALVEARWSSSPIVHVRPCSNMAIISGTRWGQRRILDPELSNTLYRVPEGLLNVRELFRGRPCFWADFTLKRVRRSVALHRSLFQPDLPIEEGSESNMDGFIPYVPRTKRDRLKPRKDKHPMVDEDMVDGQLSPDNILKDYPDSQAGGSSSEQFNLEGLLEFDFPPTEGGSSEVPEFIKAARMVNGHLHMINRALDTSKQEAHMARFNAGVADKEIARLNDELESSRRRERESFEKEGRYKALADYRKCRGTVGGLYLTQLPDYSFTGEYAMKTRGMAEKDRDFAISEVEENIW</sequence>
<name>A0A8S9QCP4_BRACR</name>